<sequence length="83" mass="8788">METTSSASVFNPAPTSNKHPKEPLHVASLDLMPSLVFPLLMKLDSLKQEYKLKPIGDAGSIIDAGGIFAYARKTGMISSAAPS</sequence>
<name>A0A835HVX4_9MAGN</name>
<evidence type="ECO:0000313" key="2">
    <source>
        <dbReference type="EMBL" id="KAF9607080.1"/>
    </source>
</evidence>
<accession>A0A835HVX4</accession>
<feature type="region of interest" description="Disordered" evidence="1">
    <location>
        <begin position="1"/>
        <end position="21"/>
    </location>
</feature>
<dbReference type="EMBL" id="JADFTS010000005">
    <property type="protein sequence ID" value="KAF9607080.1"/>
    <property type="molecule type" value="Genomic_DNA"/>
</dbReference>
<protein>
    <submittedName>
        <fullName evidence="2">Uncharacterized protein</fullName>
    </submittedName>
</protein>
<reference evidence="2 3" key="1">
    <citation type="submission" date="2020-10" db="EMBL/GenBank/DDBJ databases">
        <title>The Coptis chinensis genome and diversification of protoberbering-type alkaloids.</title>
        <authorList>
            <person name="Wang B."/>
            <person name="Shu S."/>
            <person name="Song C."/>
            <person name="Liu Y."/>
        </authorList>
    </citation>
    <scope>NUCLEOTIDE SEQUENCE [LARGE SCALE GENOMIC DNA]</scope>
    <source>
        <strain evidence="2">HL-2020</strain>
        <tissue evidence="2">Leaf</tissue>
    </source>
</reference>
<dbReference type="AlphaFoldDB" id="A0A835HVX4"/>
<feature type="compositionally biased region" description="Polar residues" evidence="1">
    <location>
        <begin position="1"/>
        <end position="17"/>
    </location>
</feature>
<evidence type="ECO:0000256" key="1">
    <source>
        <dbReference type="SAM" id="MobiDB-lite"/>
    </source>
</evidence>
<organism evidence="2 3">
    <name type="scientific">Coptis chinensis</name>
    <dbReference type="NCBI Taxonomy" id="261450"/>
    <lineage>
        <taxon>Eukaryota</taxon>
        <taxon>Viridiplantae</taxon>
        <taxon>Streptophyta</taxon>
        <taxon>Embryophyta</taxon>
        <taxon>Tracheophyta</taxon>
        <taxon>Spermatophyta</taxon>
        <taxon>Magnoliopsida</taxon>
        <taxon>Ranunculales</taxon>
        <taxon>Ranunculaceae</taxon>
        <taxon>Coptidoideae</taxon>
        <taxon>Coptis</taxon>
    </lineage>
</organism>
<evidence type="ECO:0000313" key="3">
    <source>
        <dbReference type="Proteomes" id="UP000631114"/>
    </source>
</evidence>
<keyword evidence="3" id="KW-1185">Reference proteome</keyword>
<gene>
    <name evidence="2" type="ORF">IFM89_031584</name>
</gene>
<proteinExistence type="predicted"/>
<comment type="caution">
    <text evidence="2">The sequence shown here is derived from an EMBL/GenBank/DDBJ whole genome shotgun (WGS) entry which is preliminary data.</text>
</comment>
<dbReference type="Proteomes" id="UP000631114">
    <property type="component" value="Unassembled WGS sequence"/>
</dbReference>